<gene>
    <name evidence="1" type="ORF">L1987_33336</name>
</gene>
<reference evidence="1 2" key="2">
    <citation type="journal article" date="2022" name="Mol. Ecol. Resour.">
        <title>The genomes of chicory, endive, great burdock and yacon provide insights into Asteraceae paleo-polyploidization history and plant inulin production.</title>
        <authorList>
            <person name="Fan W."/>
            <person name="Wang S."/>
            <person name="Wang H."/>
            <person name="Wang A."/>
            <person name="Jiang F."/>
            <person name="Liu H."/>
            <person name="Zhao H."/>
            <person name="Xu D."/>
            <person name="Zhang Y."/>
        </authorList>
    </citation>
    <scope>NUCLEOTIDE SEQUENCE [LARGE SCALE GENOMIC DNA]</scope>
    <source>
        <strain evidence="2">cv. Yunnan</strain>
        <tissue evidence="1">Leaves</tissue>
    </source>
</reference>
<protein>
    <submittedName>
        <fullName evidence="1">Uncharacterized protein</fullName>
    </submittedName>
</protein>
<reference evidence="2" key="1">
    <citation type="journal article" date="2022" name="Mol. Ecol. Resour.">
        <title>The genomes of chicory, endive, great burdock and yacon provide insights into Asteraceae palaeo-polyploidization history and plant inulin production.</title>
        <authorList>
            <person name="Fan W."/>
            <person name="Wang S."/>
            <person name="Wang H."/>
            <person name="Wang A."/>
            <person name="Jiang F."/>
            <person name="Liu H."/>
            <person name="Zhao H."/>
            <person name="Xu D."/>
            <person name="Zhang Y."/>
        </authorList>
    </citation>
    <scope>NUCLEOTIDE SEQUENCE [LARGE SCALE GENOMIC DNA]</scope>
    <source>
        <strain evidence="2">cv. Yunnan</strain>
    </source>
</reference>
<dbReference type="Proteomes" id="UP001056120">
    <property type="component" value="Linkage Group LG11"/>
</dbReference>
<sequence>MRCPTTLHTRQYLLHRTRRINPLRFLCFCSQPENGCSGVFVLLVSTKNPKVTTYKTFMPHKFSILQVERGNKDGNPGYLVTLFTANREELEAIATNLERYGGSDCNNPEEDASNLL</sequence>
<keyword evidence="2" id="KW-1185">Reference proteome</keyword>
<organism evidence="1 2">
    <name type="scientific">Smallanthus sonchifolius</name>
    <dbReference type="NCBI Taxonomy" id="185202"/>
    <lineage>
        <taxon>Eukaryota</taxon>
        <taxon>Viridiplantae</taxon>
        <taxon>Streptophyta</taxon>
        <taxon>Embryophyta</taxon>
        <taxon>Tracheophyta</taxon>
        <taxon>Spermatophyta</taxon>
        <taxon>Magnoliopsida</taxon>
        <taxon>eudicotyledons</taxon>
        <taxon>Gunneridae</taxon>
        <taxon>Pentapetalae</taxon>
        <taxon>asterids</taxon>
        <taxon>campanulids</taxon>
        <taxon>Asterales</taxon>
        <taxon>Asteraceae</taxon>
        <taxon>Asteroideae</taxon>
        <taxon>Heliantheae alliance</taxon>
        <taxon>Millerieae</taxon>
        <taxon>Smallanthus</taxon>
    </lineage>
</organism>
<evidence type="ECO:0000313" key="1">
    <source>
        <dbReference type="EMBL" id="KAI3798068.1"/>
    </source>
</evidence>
<name>A0ACB9HQ26_9ASTR</name>
<accession>A0ACB9HQ26</accession>
<evidence type="ECO:0000313" key="2">
    <source>
        <dbReference type="Proteomes" id="UP001056120"/>
    </source>
</evidence>
<dbReference type="EMBL" id="CM042028">
    <property type="protein sequence ID" value="KAI3798068.1"/>
    <property type="molecule type" value="Genomic_DNA"/>
</dbReference>
<comment type="caution">
    <text evidence="1">The sequence shown here is derived from an EMBL/GenBank/DDBJ whole genome shotgun (WGS) entry which is preliminary data.</text>
</comment>
<proteinExistence type="predicted"/>